<organism evidence="1 2">
    <name type="scientific">Lophium mytilinum</name>
    <dbReference type="NCBI Taxonomy" id="390894"/>
    <lineage>
        <taxon>Eukaryota</taxon>
        <taxon>Fungi</taxon>
        <taxon>Dikarya</taxon>
        <taxon>Ascomycota</taxon>
        <taxon>Pezizomycotina</taxon>
        <taxon>Dothideomycetes</taxon>
        <taxon>Pleosporomycetidae</taxon>
        <taxon>Mytilinidiales</taxon>
        <taxon>Mytilinidiaceae</taxon>
        <taxon>Lophium</taxon>
    </lineage>
</organism>
<gene>
    <name evidence="1" type="ORF">BU16DRAFT_618457</name>
</gene>
<name>A0A6A6QU81_9PEZI</name>
<dbReference type="AlphaFoldDB" id="A0A6A6QU81"/>
<accession>A0A6A6QU81</accession>
<dbReference type="Proteomes" id="UP000799750">
    <property type="component" value="Unassembled WGS sequence"/>
</dbReference>
<protein>
    <submittedName>
        <fullName evidence="1">Uncharacterized protein</fullName>
    </submittedName>
</protein>
<proteinExistence type="predicted"/>
<evidence type="ECO:0000313" key="2">
    <source>
        <dbReference type="Proteomes" id="UP000799750"/>
    </source>
</evidence>
<feature type="non-terminal residue" evidence="1">
    <location>
        <position position="1"/>
    </location>
</feature>
<evidence type="ECO:0000313" key="1">
    <source>
        <dbReference type="EMBL" id="KAF2495692.1"/>
    </source>
</evidence>
<keyword evidence="2" id="KW-1185">Reference proteome</keyword>
<dbReference type="EMBL" id="MU004189">
    <property type="protein sequence ID" value="KAF2495692.1"/>
    <property type="molecule type" value="Genomic_DNA"/>
</dbReference>
<sequence>SPGYGWITGFRCPASCHSRGARCSSPISLRLPSPDGGPDAVTSLGSGAWLASSLTAVSLTALIPGQPSPERLSPACSTRPTLHIVHAPFQHASNRTLPPRRLPLAWV</sequence>
<reference evidence="1" key="1">
    <citation type="journal article" date="2020" name="Stud. Mycol.">
        <title>101 Dothideomycetes genomes: a test case for predicting lifestyles and emergence of pathogens.</title>
        <authorList>
            <person name="Haridas S."/>
            <person name="Albert R."/>
            <person name="Binder M."/>
            <person name="Bloem J."/>
            <person name="Labutti K."/>
            <person name="Salamov A."/>
            <person name="Andreopoulos B."/>
            <person name="Baker S."/>
            <person name="Barry K."/>
            <person name="Bills G."/>
            <person name="Bluhm B."/>
            <person name="Cannon C."/>
            <person name="Castanera R."/>
            <person name="Culley D."/>
            <person name="Daum C."/>
            <person name="Ezra D."/>
            <person name="Gonzalez J."/>
            <person name="Henrissat B."/>
            <person name="Kuo A."/>
            <person name="Liang C."/>
            <person name="Lipzen A."/>
            <person name="Lutzoni F."/>
            <person name="Magnuson J."/>
            <person name="Mondo S."/>
            <person name="Nolan M."/>
            <person name="Ohm R."/>
            <person name="Pangilinan J."/>
            <person name="Park H.-J."/>
            <person name="Ramirez L."/>
            <person name="Alfaro M."/>
            <person name="Sun H."/>
            <person name="Tritt A."/>
            <person name="Yoshinaga Y."/>
            <person name="Zwiers L.-H."/>
            <person name="Turgeon B."/>
            <person name="Goodwin S."/>
            <person name="Spatafora J."/>
            <person name="Crous P."/>
            <person name="Grigoriev I."/>
        </authorList>
    </citation>
    <scope>NUCLEOTIDE SEQUENCE</scope>
    <source>
        <strain evidence="1">CBS 269.34</strain>
    </source>
</reference>